<dbReference type="AlphaFoldDB" id="A0A1G6SNS8"/>
<dbReference type="EMBL" id="FMZM01000006">
    <property type="protein sequence ID" value="SDD18301.1"/>
    <property type="molecule type" value="Genomic_DNA"/>
</dbReference>
<evidence type="ECO:0000313" key="1">
    <source>
        <dbReference type="EMBL" id="SDD18301.1"/>
    </source>
</evidence>
<name>A0A1G6SNS8_9ACTN</name>
<protein>
    <submittedName>
        <fullName evidence="1">Uncharacterized protein</fullName>
    </submittedName>
</protein>
<gene>
    <name evidence="1" type="ORF">SAMN05421872_106215</name>
</gene>
<dbReference type="OrthoDB" id="5195133at2"/>
<sequence length="120" mass="13030">MSDLDERTVIDTGGWDGRYAVVRAVGTLGDQAAAVVDANGDGADINLEFFCRTGDNWELCVSSGGAGDWGRGSHEDLWAEHDRDEHGWRLTLTPRAGEVDDSSVPASGGYGWYAYTPHRR</sequence>
<dbReference type="Proteomes" id="UP000199034">
    <property type="component" value="Unassembled WGS sequence"/>
</dbReference>
<evidence type="ECO:0000313" key="2">
    <source>
        <dbReference type="Proteomes" id="UP000199034"/>
    </source>
</evidence>
<keyword evidence="2" id="KW-1185">Reference proteome</keyword>
<proteinExistence type="predicted"/>
<dbReference type="STRING" id="1045774.SAMN05421872_106215"/>
<dbReference type="RefSeq" id="WP_090856249.1">
    <property type="nucleotide sequence ID" value="NZ_FMZM01000006.1"/>
</dbReference>
<accession>A0A1G6SNS8</accession>
<organism evidence="1 2">
    <name type="scientific">Nocardioides lianchengensis</name>
    <dbReference type="NCBI Taxonomy" id="1045774"/>
    <lineage>
        <taxon>Bacteria</taxon>
        <taxon>Bacillati</taxon>
        <taxon>Actinomycetota</taxon>
        <taxon>Actinomycetes</taxon>
        <taxon>Propionibacteriales</taxon>
        <taxon>Nocardioidaceae</taxon>
        <taxon>Nocardioides</taxon>
    </lineage>
</organism>
<reference evidence="1 2" key="1">
    <citation type="submission" date="2016-10" db="EMBL/GenBank/DDBJ databases">
        <authorList>
            <person name="de Groot N.N."/>
        </authorList>
    </citation>
    <scope>NUCLEOTIDE SEQUENCE [LARGE SCALE GENOMIC DNA]</scope>
    <source>
        <strain evidence="1 2">CGMCC 4.6858</strain>
    </source>
</reference>